<reference evidence="3" key="2">
    <citation type="submission" date="2019-08" db="EMBL/GenBank/DDBJ databases">
        <authorList>
            <consortium name="NCBI Pathogen Detection Project"/>
        </authorList>
    </citation>
    <scope>NUCLEOTIDE SEQUENCE</scope>
    <source>
        <strain evidence="3">Tha16</strain>
    </source>
</reference>
<evidence type="ECO:0000256" key="1">
    <source>
        <dbReference type="ARBA" id="ARBA00006484"/>
    </source>
</evidence>
<dbReference type="SUPFAM" id="SSF51735">
    <property type="entry name" value="NAD(P)-binding Rossmann-fold domains"/>
    <property type="match status" value="1"/>
</dbReference>
<dbReference type="Pfam" id="PF00106">
    <property type="entry name" value="adh_short"/>
    <property type="match status" value="1"/>
</dbReference>
<organism evidence="3">
    <name type="scientific">Salmonella typhimurium</name>
    <dbReference type="NCBI Taxonomy" id="90371"/>
    <lineage>
        <taxon>Bacteria</taxon>
        <taxon>Pseudomonadati</taxon>
        <taxon>Pseudomonadota</taxon>
        <taxon>Gammaproteobacteria</taxon>
        <taxon>Enterobacterales</taxon>
        <taxon>Enterobacteriaceae</taxon>
        <taxon>Salmonella</taxon>
    </lineage>
</organism>
<name>A0A707YNK1_SALTM</name>
<dbReference type="GO" id="GO:0016491">
    <property type="term" value="F:oxidoreductase activity"/>
    <property type="evidence" value="ECO:0007669"/>
    <property type="project" value="UniProtKB-KW"/>
</dbReference>
<reference evidence="3" key="1">
    <citation type="journal article" date="2018" name="Genome Biol.">
        <title>SKESA: strategic k-mer extension for scrupulous assemblies.</title>
        <authorList>
            <person name="Souvorov A."/>
            <person name="Agarwala R."/>
            <person name="Lipman D.J."/>
        </authorList>
    </citation>
    <scope>NUCLEOTIDE SEQUENCE</scope>
    <source>
        <strain evidence="3">Tha16</strain>
    </source>
</reference>
<accession>A0A707YNK1</accession>
<dbReference type="Gene3D" id="3.40.50.720">
    <property type="entry name" value="NAD(P)-binding Rossmann-like Domain"/>
    <property type="match status" value="1"/>
</dbReference>
<dbReference type="AlphaFoldDB" id="A0A707YNK1"/>
<feature type="non-terminal residue" evidence="3">
    <location>
        <position position="69"/>
    </location>
</feature>
<sequence length="69" mass="7528">MIPNSENKRVWFITGASKGLGYAFTCAALKAGDKVVAVARTIDNLAKLEETYQESLLPLNLDVTDREAV</sequence>
<gene>
    <name evidence="3" type="ORF">G0M00_25285</name>
</gene>
<dbReference type="PANTHER" id="PTHR43976">
    <property type="entry name" value="SHORT CHAIN DEHYDROGENASE"/>
    <property type="match status" value="1"/>
</dbReference>
<keyword evidence="2" id="KW-0560">Oxidoreductase</keyword>
<evidence type="ECO:0000256" key="2">
    <source>
        <dbReference type="ARBA" id="ARBA00023002"/>
    </source>
</evidence>
<evidence type="ECO:0000313" key="3">
    <source>
        <dbReference type="EMBL" id="HAD0247900.1"/>
    </source>
</evidence>
<dbReference type="InterPro" id="IPR051911">
    <property type="entry name" value="SDR_oxidoreductase"/>
</dbReference>
<comment type="similarity">
    <text evidence="1">Belongs to the short-chain dehydrogenases/reductases (SDR) family.</text>
</comment>
<protein>
    <submittedName>
        <fullName evidence="3">SDR family NAD(P)-dependent oxidoreductase</fullName>
    </submittedName>
</protein>
<proteinExistence type="inferred from homology"/>
<dbReference type="PANTHER" id="PTHR43976:SF16">
    <property type="entry name" value="SHORT-CHAIN DEHYDROGENASE_REDUCTASE FAMILY PROTEIN"/>
    <property type="match status" value="1"/>
</dbReference>
<dbReference type="EMBL" id="DAANKK010000114">
    <property type="protein sequence ID" value="HAD0247900.1"/>
    <property type="molecule type" value="Genomic_DNA"/>
</dbReference>
<comment type="caution">
    <text evidence="3">The sequence shown here is derived from an EMBL/GenBank/DDBJ whole genome shotgun (WGS) entry which is preliminary data.</text>
</comment>
<dbReference type="InterPro" id="IPR002347">
    <property type="entry name" value="SDR_fam"/>
</dbReference>
<dbReference type="InterPro" id="IPR036291">
    <property type="entry name" value="NAD(P)-bd_dom_sf"/>
</dbReference>